<evidence type="ECO:0000313" key="2">
    <source>
        <dbReference type="EMBL" id="CDQ24082.1"/>
    </source>
</evidence>
<evidence type="ECO:0000313" key="3">
    <source>
        <dbReference type="Proteomes" id="UP000028868"/>
    </source>
</evidence>
<evidence type="ECO:0000256" key="1">
    <source>
        <dbReference type="SAM" id="Phobius"/>
    </source>
</evidence>
<dbReference type="Proteomes" id="UP000028868">
    <property type="component" value="Unassembled WGS sequence"/>
</dbReference>
<keyword evidence="3" id="KW-1185">Reference proteome</keyword>
<gene>
    <name evidence="2" type="ORF">BN983_02347</name>
</gene>
<feature type="transmembrane region" description="Helical" evidence="1">
    <location>
        <begin position="12"/>
        <end position="34"/>
    </location>
</feature>
<keyword evidence="1" id="KW-0812">Transmembrane</keyword>
<name>A0A024P6W6_9BACI</name>
<accession>A0A024P6W6</accession>
<protein>
    <submittedName>
        <fullName evidence="2">Uncharacterized protein</fullName>
    </submittedName>
</protein>
<dbReference type="EMBL" id="CCDI010000002">
    <property type="protein sequence ID" value="CDQ24082.1"/>
    <property type="molecule type" value="Genomic_DNA"/>
</dbReference>
<dbReference type="AlphaFoldDB" id="A0A024P6W6"/>
<reference evidence="2 3" key="2">
    <citation type="submission" date="2014-05" db="EMBL/GenBank/DDBJ databases">
        <title>Draft genome sequence of Halobacillus karajensis HK-03.</title>
        <authorList>
            <person name="Khelaifia S."/>
            <person name="Croce O."/>
            <person name="Lagier J.C."/>
            <person name="Raoult D."/>
        </authorList>
    </citation>
    <scope>NUCLEOTIDE SEQUENCE [LARGE SCALE GENOMIC DNA]</scope>
    <source>
        <strain evidence="2 3">HD-03</strain>
    </source>
</reference>
<comment type="caution">
    <text evidence="2">The sequence shown here is derived from an EMBL/GenBank/DDBJ whole genome shotgun (WGS) entry which is preliminary data.</text>
</comment>
<keyword evidence="1" id="KW-0472">Membrane</keyword>
<sequence length="71" mass="8106">MEARPVKQQHRLNKHAFVLISMIIIVIFSSISIITESFNYAISSLITVVLINLTIILKTVRSQKKKPLNQD</sequence>
<feature type="transmembrane region" description="Helical" evidence="1">
    <location>
        <begin position="40"/>
        <end position="60"/>
    </location>
</feature>
<proteinExistence type="predicted"/>
<organism evidence="2 3">
    <name type="scientific">Halobacillus karajensis</name>
    <dbReference type="NCBI Taxonomy" id="195088"/>
    <lineage>
        <taxon>Bacteria</taxon>
        <taxon>Bacillati</taxon>
        <taxon>Bacillota</taxon>
        <taxon>Bacilli</taxon>
        <taxon>Bacillales</taxon>
        <taxon>Bacillaceae</taxon>
        <taxon>Halobacillus</taxon>
    </lineage>
</organism>
<dbReference type="RefSeq" id="WP_035508582.1">
    <property type="nucleotide sequence ID" value="NZ_CCDH010000003.1"/>
</dbReference>
<keyword evidence="1" id="KW-1133">Transmembrane helix</keyword>
<reference evidence="3" key="1">
    <citation type="submission" date="2014-03" db="EMBL/GenBank/DDBJ databases">
        <authorList>
            <person name="Urmite Genomes U."/>
        </authorList>
    </citation>
    <scope>NUCLEOTIDE SEQUENCE [LARGE SCALE GENOMIC DNA]</scope>
    <source>
        <strain evidence="3">HD-03</strain>
    </source>
</reference>